<feature type="domain" description="Apple" evidence="1">
    <location>
        <begin position="312"/>
        <end position="354"/>
    </location>
</feature>
<dbReference type="Proteomes" id="UP000193642">
    <property type="component" value="Unassembled WGS sequence"/>
</dbReference>
<accession>A0A1Y2BQK0</accession>
<sequence>MAPGFDFWDNTISTIWAANIDDCRGKCSRTSGCIAAVYGPGMCRLRSDFSGGRSVQPLTAIVAPATGNLVSNWQDCTPVNACVSDGWVCCVAPEEVSSGRPTCRPINMCAGASSSLNWTPVQYASYQGSTIQQNTMTVASCTGWCAAVSNCLGAVYSRSSKLCVLKSTLASGQASLSDDSVTYIPSGGMAPGFDFWDNTISTIWAANIDDCRGKCSRTSGCIAAVYGPGMCRLRSDFSGGRSVQPLTAIVAPATGNLVSNWQDCTPVNACVSDGWVCCVAPEEVSSGRPTCRPINMCAGSSSLSGWVGIPGTFYQGGTIQQNTMTVASCTGWCAAVSNCVGTVYTRSSTLCTLKSVLSVNQAALNDDSVTYITSGGSAPGFDFWDNLISTQSSTSVLDCRTKCSQTQGCLVGVYGPGICRLRSDFSGGKSVQPVTTIVVP</sequence>
<keyword evidence="3" id="KW-1185">Reference proteome</keyword>
<name>A0A1Y2BQK0_9FUNG</name>
<dbReference type="AlphaFoldDB" id="A0A1Y2BQK0"/>
<feature type="domain" description="Apple" evidence="1">
    <location>
        <begin position="193"/>
        <end position="227"/>
    </location>
</feature>
<feature type="domain" description="Apple" evidence="1">
    <location>
        <begin position="5"/>
        <end position="39"/>
    </location>
</feature>
<organism evidence="2 3">
    <name type="scientific">Rhizoclosmatium globosum</name>
    <dbReference type="NCBI Taxonomy" id="329046"/>
    <lineage>
        <taxon>Eukaryota</taxon>
        <taxon>Fungi</taxon>
        <taxon>Fungi incertae sedis</taxon>
        <taxon>Chytridiomycota</taxon>
        <taxon>Chytridiomycota incertae sedis</taxon>
        <taxon>Chytridiomycetes</taxon>
        <taxon>Chytridiales</taxon>
        <taxon>Chytriomycetaceae</taxon>
        <taxon>Rhizoclosmatium</taxon>
    </lineage>
</organism>
<dbReference type="Pfam" id="PF14295">
    <property type="entry name" value="PAN_4"/>
    <property type="match status" value="5"/>
</dbReference>
<protein>
    <recommendedName>
        <fullName evidence="1">Apple domain-containing protein</fullName>
    </recommendedName>
</protein>
<evidence type="ECO:0000313" key="2">
    <source>
        <dbReference type="EMBL" id="ORY37018.1"/>
    </source>
</evidence>
<evidence type="ECO:0000313" key="3">
    <source>
        <dbReference type="Proteomes" id="UP000193642"/>
    </source>
</evidence>
<proteinExistence type="predicted"/>
<reference evidence="2 3" key="1">
    <citation type="submission" date="2016-07" db="EMBL/GenBank/DDBJ databases">
        <title>Pervasive Adenine N6-methylation of Active Genes in Fungi.</title>
        <authorList>
            <consortium name="DOE Joint Genome Institute"/>
            <person name="Mondo S.J."/>
            <person name="Dannebaum R.O."/>
            <person name="Kuo R.C."/>
            <person name="Labutti K."/>
            <person name="Haridas S."/>
            <person name="Kuo A."/>
            <person name="Salamov A."/>
            <person name="Ahrendt S.R."/>
            <person name="Lipzen A."/>
            <person name="Sullivan W."/>
            <person name="Andreopoulos W.B."/>
            <person name="Clum A."/>
            <person name="Lindquist E."/>
            <person name="Daum C."/>
            <person name="Ramamoorthy G.K."/>
            <person name="Gryganskyi A."/>
            <person name="Culley D."/>
            <person name="Magnuson J.K."/>
            <person name="James T.Y."/>
            <person name="O'Malley M.A."/>
            <person name="Stajich J.E."/>
            <person name="Spatafora J.W."/>
            <person name="Visel A."/>
            <person name="Grigoriev I.V."/>
        </authorList>
    </citation>
    <scope>NUCLEOTIDE SEQUENCE [LARGE SCALE GENOMIC DNA]</scope>
    <source>
        <strain evidence="2 3">JEL800</strain>
    </source>
</reference>
<dbReference type="InterPro" id="IPR003609">
    <property type="entry name" value="Pan_app"/>
</dbReference>
<gene>
    <name evidence="2" type="ORF">BCR33DRAFT_721667</name>
</gene>
<feature type="domain" description="Apple" evidence="1">
    <location>
        <begin position="126"/>
        <end position="166"/>
    </location>
</feature>
<evidence type="ECO:0000259" key="1">
    <source>
        <dbReference type="Pfam" id="PF14295"/>
    </source>
</evidence>
<comment type="caution">
    <text evidence="2">The sequence shown here is derived from an EMBL/GenBank/DDBJ whole genome shotgun (WGS) entry which is preliminary data.</text>
</comment>
<dbReference type="EMBL" id="MCGO01000052">
    <property type="protein sequence ID" value="ORY37018.1"/>
    <property type="molecule type" value="Genomic_DNA"/>
</dbReference>
<feature type="domain" description="Apple" evidence="1">
    <location>
        <begin position="382"/>
        <end position="414"/>
    </location>
</feature>